<dbReference type="InterPro" id="IPR005560">
    <property type="entry name" value="Csp_YhjQ"/>
</dbReference>
<dbReference type="EMBL" id="PISD01000064">
    <property type="protein sequence ID" value="PKG26553.1"/>
    <property type="molecule type" value="Genomic_DNA"/>
</dbReference>
<dbReference type="AlphaFoldDB" id="A0A2N0ZAM7"/>
<dbReference type="PANTHER" id="PTHR37310">
    <property type="entry name" value="CYTOPLASMIC PROTEIN-RELATED"/>
    <property type="match status" value="1"/>
</dbReference>
<keyword evidence="2" id="KW-1185">Reference proteome</keyword>
<name>A0A2N0ZAM7_9BACI</name>
<dbReference type="Proteomes" id="UP000233343">
    <property type="component" value="Unassembled WGS sequence"/>
</dbReference>
<accession>A0A2N0ZAM7</accession>
<dbReference type="InterPro" id="IPR044543">
    <property type="entry name" value="YHJQ-like"/>
</dbReference>
<dbReference type="PANTHER" id="PTHR37310:SF1">
    <property type="entry name" value="CYTOPLASMIC PROTEIN"/>
    <property type="match status" value="1"/>
</dbReference>
<protein>
    <submittedName>
        <fullName evidence="1">Four-helix bundle copper-binding protein</fullName>
    </submittedName>
</protein>
<reference evidence="1 2" key="1">
    <citation type="journal article" date="2010" name="Int. J. Syst. Evol. Microbiol.">
        <title>Bacillus horneckiae sp. nov., isolated from a spacecraft-assembly clean room.</title>
        <authorList>
            <person name="Vaishampayan P."/>
            <person name="Probst A."/>
            <person name="Krishnamurthi S."/>
            <person name="Ghosh S."/>
            <person name="Osman S."/>
            <person name="McDowall A."/>
            <person name="Ruckmani A."/>
            <person name="Mayilraj S."/>
            <person name="Venkateswaran K."/>
        </authorList>
    </citation>
    <scope>NUCLEOTIDE SEQUENCE [LARGE SCALE GENOMIC DNA]</scope>
    <source>
        <strain evidence="2">1PO1SC</strain>
    </source>
</reference>
<evidence type="ECO:0000313" key="2">
    <source>
        <dbReference type="Proteomes" id="UP000233343"/>
    </source>
</evidence>
<dbReference type="RefSeq" id="WP_101226401.1">
    <property type="nucleotide sequence ID" value="NZ_JARSFA010000050.1"/>
</dbReference>
<dbReference type="Gene3D" id="1.20.1270.360">
    <property type="match status" value="1"/>
</dbReference>
<comment type="caution">
    <text evidence="1">The sequence shown here is derived from an EMBL/GenBank/DDBJ whole genome shotgun (WGS) entry which is preliminary data.</text>
</comment>
<evidence type="ECO:0000313" key="1">
    <source>
        <dbReference type="EMBL" id="PKG26553.1"/>
    </source>
</evidence>
<dbReference type="CDD" id="cd08026">
    <property type="entry name" value="DUF326"/>
    <property type="match status" value="1"/>
</dbReference>
<dbReference type="Pfam" id="PF03860">
    <property type="entry name" value="Csp"/>
    <property type="match status" value="1"/>
</dbReference>
<organism evidence="1 2">
    <name type="scientific">Cytobacillus horneckiae</name>
    <dbReference type="NCBI Taxonomy" id="549687"/>
    <lineage>
        <taxon>Bacteria</taxon>
        <taxon>Bacillati</taxon>
        <taxon>Bacillota</taxon>
        <taxon>Bacilli</taxon>
        <taxon>Bacillales</taxon>
        <taxon>Bacillaceae</taxon>
        <taxon>Cytobacillus</taxon>
    </lineage>
</organism>
<proteinExistence type="predicted"/>
<sequence>MEHVKGNAMELCFEAARFCEKTYAESLDTQNTKLIRYLRDCADLCYTCGKFCARDSEFMGALAKACADVCIKCADLCESVGTDIAKQCAEACRRCAEACRQAS</sequence>
<gene>
    <name evidence="1" type="ORF">CWS20_23290</name>
</gene>